<sequence length="531" mass="60001">MNSINLSLVVKPKVPNAYLCRTKKHGMKEVRVRFAPSPTGPLHIGGVRTALYNYLFARKYNGKFLLRIEDTDQTRYVPGAEDYIIESLKWCGITYDEGVGIDGPHAPYRQSERKELYRQYADQLVKEGHAYYAFDTPEALEEMRERLKARGVATPQYDAFTRLEMTNSLTLGEAECTSRIVSGEPYVIRILIPENEEILVNDLIRGEVSVHSSRLDDKVLFKSDGMPTYHLANIVDDHLMEISHVIRGEEWLPSAPLHVLLYKYLGWEPPQFAHLPLLLKPDGNGKLSKRDGDRLGFPVFPLRWTDPVSGEVSSGYRESGYLPQAFINMLALLGWNPGTEQEVFSMDELVELFSIERVGKSGSKFDPEKAKWFNHHYLSMLDIASVAVLLGDLLKEKGLSATEEYIQQVVALTKERAVLIPDLYEQSWFFFKEPDSYDDKVVQKFWKPETPALLGKIADLLKQTVDFSAESLETTIKSFIHDNGLGMGQVMNTLRLVLVGGSFGPGVAAIIALLGREETLKRISRAPEVIQ</sequence>
<dbReference type="Proteomes" id="UP000053091">
    <property type="component" value="Unassembled WGS sequence"/>
</dbReference>
<dbReference type="AlphaFoldDB" id="A0A0S7BTK1"/>
<evidence type="ECO:0000256" key="9">
    <source>
        <dbReference type="SAM" id="Phobius"/>
    </source>
</evidence>
<dbReference type="InterPro" id="IPR008925">
    <property type="entry name" value="aa_tRNA-synth_I_cd-bd_sf"/>
</dbReference>
<dbReference type="InterPro" id="IPR001412">
    <property type="entry name" value="aa-tRNA-synth_I_CS"/>
</dbReference>
<keyword evidence="9" id="KW-1133">Transmembrane helix</keyword>
<keyword evidence="9" id="KW-0472">Membrane</keyword>
<dbReference type="EMBL" id="DF968182">
    <property type="protein sequence ID" value="GAP44154.1"/>
    <property type="molecule type" value="Genomic_DNA"/>
</dbReference>
<dbReference type="GO" id="GO:0008270">
    <property type="term" value="F:zinc ion binding"/>
    <property type="evidence" value="ECO:0007669"/>
    <property type="project" value="InterPro"/>
</dbReference>
<feature type="domain" description="Aminoacyl-tRNA synthetase class I anticodon-binding" evidence="11">
    <location>
        <begin position="401"/>
        <end position="526"/>
    </location>
</feature>
<dbReference type="SUPFAM" id="SSF48163">
    <property type="entry name" value="An anticodon-binding domain of class I aminoacyl-tRNA synthetases"/>
    <property type="match status" value="1"/>
</dbReference>
<dbReference type="EC" id="6.1.1.17" evidence="8"/>
<evidence type="ECO:0000256" key="2">
    <source>
        <dbReference type="ARBA" id="ARBA00022490"/>
    </source>
</evidence>
<keyword evidence="4 8" id="KW-0547">Nucleotide-binding</keyword>
<dbReference type="GO" id="GO:0000049">
    <property type="term" value="F:tRNA binding"/>
    <property type="evidence" value="ECO:0007669"/>
    <property type="project" value="InterPro"/>
</dbReference>
<dbReference type="GO" id="GO:0005829">
    <property type="term" value="C:cytosol"/>
    <property type="evidence" value="ECO:0007669"/>
    <property type="project" value="TreeGrafter"/>
</dbReference>
<comment type="similarity">
    <text evidence="1 8">Belongs to the class-I aminoacyl-tRNA synthetase family. Glutamate--tRNA ligase type 1 subfamily.</text>
</comment>
<dbReference type="Gene3D" id="1.10.10.350">
    <property type="match status" value="1"/>
</dbReference>
<feature type="binding site" evidence="8">
    <location>
        <position position="289"/>
    </location>
    <ligand>
        <name>ATP</name>
        <dbReference type="ChEBI" id="CHEBI:30616"/>
    </ligand>
</feature>
<dbReference type="PATRIC" id="fig|1678841.3.peg.2592"/>
<dbReference type="HAMAP" id="MF_00022">
    <property type="entry name" value="Glu_tRNA_synth_type1"/>
    <property type="match status" value="1"/>
</dbReference>
<dbReference type="Pfam" id="PF19269">
    <property type="entry name" value="Anticodon_2"/>
    <property type="match status" value="1"/>
</dbReference>
<evidence type="ECO:0000256" key="5">
    <source>
        <dbReference type="ARBA" id="ARBA00022840"/>
    </source>
</evidence>
<feature type="short sequence motif" description="'KMSKS' region" evidence="8">
    <location>
        <begin position="286"/>
        <end position="290"/>
    </location>
</feature>
<feature type="transmembrane region" description="Helical" evidence="9">
    <location>
        <begin position="496"/>
        <end position="515"/>
    </location>
</feature>
<dbReference type="InterPro" id="IPR020751">
    <property type="entry name" value="aa-tRNA-synth_I_codon-bd_sub2"/>
</dbReference>
<dbReference type="GO" id="GO:0006424">
    <property type="term" value="P:glutamyl-tRNA aminoacylation"/>
    <property type="evidence" value="ECO:0007669"/>
    <property type="project" value="UniProtKB-UniRule"/>
</dbReference>
<organism evidence="12">
    <name type="scientific">Lentimicrobium saccharophilum</name>
    <dbReference type="NCBI Taxonomy" id="1678841"/>
    <lineage>
        <taxon>Bacteria</taxon>
        <taxon>Pseudomonadati</taxon>
        <taxon>Bacteroidota</taxon>
        <taxon>Bacteroidia</taxon>
        <taxon>Bacteroidales</taxon>
        <taxon>Lentimicrobiaceae</taxon>
        <taxon>Lentimicrobium</taxon>
    </lineage>
</organism>
<evidence type="ECO:0000259" key="11">
    <source>
        <dbReference type="Pfam" id="PF19269"/>
    </source>
</evidence>
<evidence type="ECO:0000256" key="4">
    <source>
        <dbReference type="ARBA" id="ARBA00022741"/>
    </source>
</evidence>
<dbReference type="PROSITE" id="PS00178">
    <property type="entry name" value="AA_TRNA_LIGASE_I"/>
    <property type="match status" value="1"/>
</dbReference>
<keyword evidence="3 8" id="KW-0436">Ligase</keyword>
<evidence type="ECO:0000256" key="7">
    <source>
        <dbReference type="ARBA" id="ARBA00023146"/>
    </source>
</evidence>
<comment type="catalytic activity">
    <reaction evidence="8">
        <text>tRNA(Glu) + L-glutamate + ATP = L-glutamyl-tRNA(Glu) + AMP + diphosphate</text>
        <dbReference type="Rhea" id="RHEA:23540"/>
        <dbReference type="Rhea" id="RHEA-COMP:9663"/>
        <dbReference type="Rhea" id="RHEA-COMP:9680"/>
        <dbReference type="ChEBI" id="CHEBI:29985"/>
        <dbReference type="ChEBI" id="CHEBI:30616"/>
        <dbReference type="ChEBI" id="CHEBI:33019"/>
        <dbReference type="ChEBI" id="CHEBI:78442"/>
        <dbReference type="ChEBI" id="CHEBI:78520"/>
        <dbReference type="ChEBI" id="CHEBI:456215"/>
        <dbReference type="EC" id="6.1.1.17"/>
    </reaction>
</comment>
<dbReference type="InterPro" id="IPR049940">
    <property type="entry name" value="GluQ/Sye"/>
</dbReference>
<evidence type="ECO:0000256" key="1">
    <source>
        <dbReference type="ARBA" id="ARBA00007894"/>
    </source>
</evidence>
<dbReference type="FunFam" id="3.40.50.620:FF:000127">
    <property type="entry name" value="Glutamate--tRNA ligase"/>
    <property type="match status" value="1"/>
</dbReference>
<feature type="short sequence motif" description="'HIGH' region" evidence="8">
    <location>
        <begin position="36"/>
        <end position="46"/>
    </location>
</feature>
<comment type="subcellular location">
    <subcellularLocation>
        <location evidence="8">Cytoplasm</location>
    </subcellularLocation>
</comment>
<dbReference type="InterPro" id="IPR000924">
    <property type="entry name" value="Glu/Gln-tRNA-synth"/>
</dbReference>
<comment type="caution">
    <text evidence="8">Lacks conserved residue(s) required for the propagation of feature annotation.</text>
</comment>
<keyword evidence="7 8" id="KW-0030">Aminoacyl-tRNA synthetase</keyword>
<evidence type="ECO:0000313" key="12">
    <source>
        <dbReference type="EMBL" id="GAP44154.1"/>
    </source>
</evidence>
<keyword evidence="2 8" id="KW-0963">Cytoplasm</keyword>
<dbReference type="STRING" id="1678841.TBC1_112317"/>
<dbReference type="CDD" id="cd00808">
    <property type="entry name" value="GluRS_core"/>
    <property type="match status" value="1"/>
</dbReference>
<dbReference type="PRINTS" id="PR00987">
    <property type="entry name" value="TRNASYNTHGLU"/>
</dbReference>
<dbReference type="GO" id="GO:0005524">
    <property type="term" value="F:ATP binding"/>
    <property type="evidence" value="ECO:0007669"/>
    <property type="project" value="UniProtKB-UniRule"/>
</dbReference>
<evidence type="ECO:0000259" key="10">
    <source>
        <dbReference type="Pfam" id="PF00749"/>
    </source>
</evidence>
<reference evidence="12" key="1">
    <citation type="journal article" date="2015" name="Genome Announc.">
        <title>Draft Genome Sequence of Bacteroidales Strain TBC1, a Novel Isolate from a Methanogenic Wastewater Treatment System.</title>
        <authorList>
            <person name="Tourlousse D.M."/>
            <person name="Matsuura N."/>
            <person name="Sun L."/>
            <person name="Toyonaga M."/>
            <person name="Kuroda K."/>
            <person name="Ohashi A."/>
            <person name="Cruz R."/>
            <person name="Yamaguchi T."/>
            <person name="Sekiguchi Y."/>
        </authorList>
    </citation>
    <scope>NUCLEOTIDE SEQUENCE [LARGE SCALE GENOMIC DNA]</scope>
    <source>
        <strain evidence="12">TBC1</strain>
    </source>
</reference>
<protein>
    <recommendedName>
        <fullName evidence="8">Glutamate--tRNA ligase</fullName>
        <ecNumber evidence="8">6.1.1.17</ecNumber>
    </recommendedName>
    <alternativeName>
        <fullName evidence="8">Glutamyl-tRNA synthetase</fullName>
        <shortName evidence="8">GluRS</shortName>
    </alternativeName>
</protein>
<dbReference type="PANTHER" id="PTHR43311:SF2">
    <property type="entry name" value="GLUTAMATE--TRNA LIGASE, MITOCHONDRIAL-RELATED"/>
    <property type="match status" value="1"/>
</dbReference>
<accession>A0A0S7BTK1</accession>
<name>A0A0S7BTK1_9BACT</name>
<keyword evidence="13" id="KW-1185">Reference proteome</keyword>
<dbReference type="NCBIfam" id="TIGR00464">
    <property type="entry name" value="gltX_bact"/>
    <property type="match status" value="1"/>
</dbReference>
<dbReference type="InterPro" id="IPR033910">
    <property type="entry name" value="GluRS_core"/>
</dbReference>
<dbReference type="InterPro" id="IPR045462">
    <property type="entry name" value="aa-tRNA-synth_I_cd-bd"/>
</dbReference>
<proteinExistence type="inferred from homology"/>
<dbReference type="GO" id="GO:0004818">
    <property type="term" value="F:glutamate-tRNA ligase activity"/>
    <property type="evidence" value="ECO:0007669"/>
    <property type="project" value="UniProtKB-UniRule"/>
</dbReference>
<dbReference type="SUPFAM" id="SSF52374">
    <property type="entry name" value="Nucleotidylyl transferase"/>
    <property type="match status" value="1"/>
</dbReference>
<evidence type="ECO:0000256" key="3">
    <source>
        <dbReference type="ARBA" id="ARBA00022598"/>
    </source>
</evidence>
<dbReference type="Pfam" id="PF00749">
    <property type="entry name" value="tRNA-synt_1c"/>
    <property type="match status" value="1"/>
</dbReference>
<keyword evidence="6 8" id="KW-0648">Protein biosynthesis</keyword>
<dbReference type="InterPro" id="IPR020058">
    <property type="entry name" value="Glu/Gln-tRNA-synth_Ib_cat-dom"/>
</dbReference>
<gene>
    <name evidence="8" type="primary">gltX</name>
    <name evidence="12" type="ORF">TBC1_112317</name>
</gene>
<dbReference type="PANTHER" id="PTHR43311">
    <property type="entry name" value="GLUTAMATE--TRNA LIGASE"/>
    <property type="match status" value="1"/>
</dbReference>
<dbReference type="InterPro" id="IPR004527">
    <property type="entry name" value="Glu-tRNA-ligase_bac/mito"/>
</dbReference>
<evidence type="ECO:0000256" key="6">
    <source>
        <dbReference type="ARBA" id="ARBA00022917"/>
    </source>
</evidence>
<comment type="subunit">
    <text evidence="8">Monomer.</text>
</comment>
<dbReference type="InterPro" id="IPR014729">
    <property type="entry name" value="Rossmann-like_a/b/a_fold"/>
</dbReference>
<evidence type="ECO:0000313" key="13">
    <source>
        <dbReference type="Proteomes" id="UP000053091"/>
    </source>
</evidence>
<comment type="function">
    <text evidence="8">Catalyzes the attachment of glutamate to tRNA(Glu) in a two-step reaction: glutamate is first activated by ATP to form Glu-AMP and then transferred to the acceptor end of tRNA(Glu).</text>
</comment>
<dbReference type="Gene3D" id="3.40.50.620">
    <property type="entry name" value="HUPs"/>
    <property type="match status" value="1"/>
</dbReference>
<feature type="domain" description="Glutamyl/glutaminyl-tRNA synthetase class Ib catalytic" evidence="10">
    <location>
        <begin position="29"/>
        <end position="372"/>
    </location>
</feature>
<evidence type="ECO:0000256" key="8">
    <source>
        <dbReference type="HAMAP-Rule" id="MF_00022"/>
    </source>
</evidence>
<keyword evidence="9" id="KW-0812">Transmembrane</keyword>
<keyword evidence="5 8" id="KW-0067">ATP-binding</keyword>